<evidence type="ECO:0008006" key="2">
    <source>
        <dbReference type="Google" id="ProtNLM"/>
    </source>
</evidence>
<evidence type="ECO:0000313" key="1">
    <source>
        <dbReference type="EMBL" id="ABW82990.1"/>
    </source>
</evidence>
<dbReference type="AlphaFoldDB" id="B0LFU5"/>
<dbReference type="EMBL" id="EU099626">
    <property type="protein sequence ID" value="ABW82990.1"/>
    <property type="molecule type" value="Genomic_DNA"/>
</dbReference>
<reference evidence="1" key="1">
    <citation type="journal article" date="2008" name="Appl. Environ. Microbiol.">
        <title>Forest soil metagenome gene cluster involved in antifungal activity expression in Escherichia coli.</title>
        <authorList>
            <person name="Chung E.J."/>
            <person name="Lim H.K."/>
            <person name="Kim J.C."/>
            <person name="Choi G.J."/>
            <person name="Park E.J."/>
            <person name="Lee M.H."/>
            <person name="Chung Y.R."/>
            <person name="Lee S.W."/>
        </authorList>
    </citation>
    <scope>NUCLEOTIDE SEQUENCE</scope>
</reference>
<proteinExistence type="predicted"/>
<organism evidence="1">
    <name type="scientific">uncultured bacterium pEAF66</name>
    <dbReference type="NCBI Taxonomy" id="480414"/>
    <lineage>
        <taxon>Bacteria</taxon>
        <taxon>environmental samples</taxon>
    </lineage>
</organism>
<dbReference type="InterPro" id="IPR010727">
    <property type="entry name" value="DUF1302"/>
</dbReference>
<accession>B0LFU5</accession>
<sequence>MRRRAGPGACARYRRLGCAAVRGPHRREAPRTTQRGGQLNVKFEHDGGAFRVRGEGRVRWNDAYRGGVYSREARDAYVRSADWRELYIAGEAAGWNLSAGLQQVVWGKADNLRVVDMVNPVDLRDFILPELNDYRKPVPMVRGTRAVGDWQLELLYLPRFVPTRYARPGSEFDLAQPDPELLASVQLLPEQRPSKSFRGGELGMQVSRSFGALDLSGYLFHTWDDNPVYRFLPAQDGAGQPAVGLQPAYRRQSMAGLSLAHAMGNGLVLRSELAYVPNFTYMVAAGSEDGLARSATLTGLLGLDYVWRDWLLSAQVTDRHIDAWDRSYLLRKHDPMVTLAATGTAMAGKLDSRLSLARFAGTGGYVAQARGTWKPDDSWAYTAGVDVFGGDPAGIFGRFRNKDRLWFELKYHF</sequence>
<dbReference type="Pfam" id="PF06980">
    <property type="entry name" value="DUF1302"/>
    <property type="match status" value="1"/>
</dbReference>
<protein>
    <recommendedName>
        <fullName evidence="2">Alginate export domain-containing protein</fullName>
    </recommendedName>
</protein>
<name>B0LFU5_9BACT</name>